<accession>A0A3S9I190</accession>
<evidence type="ECO:0000259" key="1">
    <source>
        <dbReference type="Pfam" id="PF04149"/>
    </source>
</evidence>
<dbReference type="RefSeq" id="WP_126272298.1">
    <property type="nucleotide sequence ID" value="NZ_CP034463.1"/>
</dbReference>
<dbReference type="KEGG" id="saqu:EJC51_19695"/>
<gene>
    <name evidence="2" type="ORF">EJC51_19695</name>
</gene>
<name>A0A3S9I190_9ACTN</name>
<dbReference type="EMBL" id="CP034463">
    <property type="protein sequence ID" value="AZP18117.1"/>
    <property type="molecule type" value="Genomic_DNA"/>
</dbReference>
<feature type="domain" description="DUF397" evidence="1">
    <location>
        <begin position="11"/>
        <end position="63"/>
    </location>
</feature>
<sequence>MTGTDDSRRPVWFRSSFSNGAGGECVECASLVDTVLIRDSKRRTGPTITLGGGAWRAFLEGVQRS</sequence>
<dbReference type="Pfam" id="PF04149">
    <property type="entry name" value="DUF397"/>
    <property type="match status" value="1"/>
</dbReference>
<evidence type="ECO:0000313" key="2">
    <source>
        <dbReference type="EMBL" id="AZP18117.1"/>
    </source>
</evidence>
<proteinExistence type="predicted"/>
<dbReference type="InterPro" id="IPR007278">
    <property type="entry name" value="DUF397"/>
</dbReference>
<reference evidence="2 3" key="1">
    <citation type="submission" date="2018-12" db="EMBL/GenBank/DDBJ databases">
        <authorList>
            <person name="Li K."/>
        </authorList>
    </citation>
    <scope>NUCLEOTIDE SEQUENCE [LARGE SCALE GENOMIC DNA]</scope>
    <source>
        <strain evidence="3">CR22</strain>
    </source>
</reference>
<dbReference type="Proteomes" id="UP000280197">
    <property type="component" value="Chromosome"/>
</dbReference>
<evidence type="ECO:0000313" key="3">
    <source>
        <dbReference type="Proteomes" id="UP000280197"/>
    </source>
</evidence>
<keyword evidence="3" id="KW-1185">Reference proteome</keyword>
<dbReference type="AlphaFoldDB" id="A0A3S9I190"/>
<protein>
    <submittedName>
        <fullName evidence="2">DUF397 domain-containing protein</fullName>
    </submittedName>
</protein>
<organism evidence="2 3">
    <name type="scientific">Streptomyces aquilus</name>
    <dbReference type="NCBI Taxonomy" id="2548456"/>
    <lineage>
        <taxon>Bacteria</taxon>
        <taxon>Bacillati</taxon>
        <taxon>Actinomycetota</taxon>
        <taxon>Actinomycetes</taxon>
        <taxon>Kitasatosporales</taxon>
        <taxon>Streptomycetaceae</taxon>
        <taxon>Streptomyces</taxon>
    </lineage>
</organism>